<protein>
    <submittedName>
        <fullName evidence="1">Uncharacterized protein</fullName>
    </submittedName>
</protein>
<organism evidence="1 2">
    <name type="scientific">Plakobranchus ocellatus</name>
    <dbReference type="NCBI Taxonomy" id="259542"/>
    <lineage>
        <taxon>Eukaryota</taxon>
        <taxon>Metazoa</taxon>
        <taxon>Spiralia</taxon>
        <taxon>Lophotrochozoa</taxon>
        <taxon>Mollusca</taxon>
        <taxon>Gastropoda</taxon>
        <taxon>Heterobranchia</taxon>
        <taxon>Euthyneura</taxon>
        <taxon>Panpulmonata</taxon>
        <taxon>Sacoglossa</taxon>
        <taxon>Placobranchoidea</taxon>
        <taxon>Plakobranchidae</taxon>
        <taxon>Plakobranchus</taxon>
    </lineage>
</organism>
<keyword evidence="2" id="KW-1185">Reference proteome</keyword>
<proteinExistence type="predicted"/>
<dbReference type="EMBL" id="BLXT01000641">
    <property type="protein sequence ID" value="GFN79066.1"/>
    <property type="molecule type" value="Genomic_DNA"/>
</dbReference>
<dbReference type="AlphaFoldDB" id="A0AAV3Y8F8"/>
<evidence type="ECO:0000313" key="2">
    <source>
        <dbReference type="Proteomes" id="UP000735302"/>
    </source>
</evidence>
<gene>
    <name evidence="1" type="ORF">PoB_000557200</name>
</gene>
<reference evidence="1 2" key="1">
    <citation type="journal article" date="2021" name="Elife">
        <title>Chloroplast acquisition without the gene transfer in kleptoplastic sea slugs, Plakobranchus ocellatus.</title>
        <authorList>
            <person name="Maeda T."/>
            <person name="Takahashi S."/>
            <person name="Yoshida T."/>
            <person name="Shimamura S."/>
            <person name="Takaki Y."/>
            <person name="Nagai Y."/>
            <person name="Toyoda A."/>
            <person name="Suzuki Y."/>
            <person name="Arimoto A."/>
            <person name="Ishii H."/>
            <person name="Satoh N."/>
            <person name="Nishiyama T."/>
            <person name="Hasebe M."/>
            <person name="Maruyama T."/>
            <person name="Minagawa J."/>
            <person name="Obokata J."/>
            <person name="Shigenobu S."/>
        </authorList>
    </citation>
    <scope>NUCLEOTIDE SEQUENCE [LARGE SCALE GENOMIC DNA]</scope>
</reference>
<comment type="caution">
    <text evidence="1">The sequence shown here is derived from an EMBL/GenBank/DDBJ whole genome shotgun (WGS) entry which is preliminary data.</text>
</comment>
<name>A0AAV3Y8F8_9GAST</name>
<evidence type="ECO:0000313" key="1">
    <source>
        <dbReference type="EMBL" id="GFN79066.1"/>
    </source>
</evidence>
<sequence>MISGFEALRQARAPVAGLEPPADLRAESLTTVRLTSIRGESRFSMYQKIDSKSGPLDKGSGAGALQVHYASAELLAHEHRV</sequence>
<dbReference type="Proteomes" id="UP000735302">
    <property type="component" value="Unassembled WGS sequence"/>
</dbReference>
<accession>A0AAV3Y8F8</accession>